<evidence type="ECO:0000313" key="2">
    <source>
        <dbReference type="Proteomes" id="UP001065549"/>
    </source>
</evidence>
<organism evidence="1 2">
    <name type="scientific">Hominibacterium faecale</name>
    <dbReference type="NCBI Taxonomy" id="2839743"/>
    <lineage>
        <taxon>Bacteria</taxon>
        <taxon>Bacillati</taxon>
        <taxon>Bacillota</taxon>
        <taxon>Clostridia</taxon>
        <taxon>Peptostreptococcales</taxon>
        <taxon>Anaerovoracaceae</taxon>
        <taxon>Hominibacterium</taxon>
    </lineage>
</organism>
<proteinExistence type="predicted"/>
<accession>A0A9J6QYF2</accession>
<dbReference type="Proteomes" id="UP001065549">
    <property type="component" value="Unassembled WGS sequence"/>
</dbReference>
<sequence length="57" mass="6663">MKIGEIVETLISVKKDYPFGDYRKEAVEEACNLLDRLPRMAEADSSELLEVLERYER</sequence>
<dbReference type="EMBL" id="JAOSHN010000010">
    <property type="protein sequence ID" value="MCU7380485.1"/>
    <property type="molecule type" value="Genomic_DNA"/>
</dbReference>
<reference evidence="1" key="1">
    <citation type="submission" date="2022-09" db="EMBL/GenBank/DDBJ databases">
        <title>Culturomic study of gut microbiota in children with autism spectrum disorder.</title>
        <authorList>
            <person name="Efimov B.A."/>
            <person name="Chaplin A.V."/>
            <person name="Sokolova S.R."/>
            <person name="Pikina A.P."/>
            <person name="Korzhanova M."/>
            <person name="Belova V."/>
            <person name="Korostin D."/>
        </authorList>
    </citation>
    <scope>NUCLEOTIDE SEQUENCE</scope>
    <source>
        <strain evidence="1">ASD5510</strain>
    </source>
</reference>
<dbReference type="AlphaFoldDB" id="A0A9J6QYF2"/>
<protein>
    <submittedName>
        <fullName evidence="1">Uncharacterized protein</fullName>
    </submittedName>
</protein>
<evidence type="ECO:0000313" key="1">
    <source>
        <dbReference type="EMBL" id="MCU7380485.1"/>
    </source>
</evidence>
<keyword evidence="2" id="KW-1185">Reference proteome</keyword>
<gene>
    <name evidence="1" type="ORF">OBO34_19415</name>
</gene>
<name>A0A9J6QYF2_9FIRM</name>
<comment type="caution">
    <text evidence="1">The sequence shown here is derived from an EMBL/GenBank/DDBJ whole genome shotgun (WGS) entry which is preliminary data.</text>
</comment>
<dbReference type="RefSeq" id="WP_269478735.1">
    <property type="nucleotide sequence ID" value="NZ_JAOSHN010000010.1"/>
</dbReference>